<evidence type="ECO:0000256" key="2">
    <source>
        <dbReference type="SAM" id="MobiDB-lite"/>
    </source>
</evidence>
<keyword evidence="1" id="KW-0479">Metal-binding</keyword>
<keyword evidence="5" id="KW-1185">Reference proteome</keyword>
<evidence type="ECO:0000256" key="1">
    <source>
        <dbReference type="PROSITE-ProRule" id="PRU00042"/>
    </source>
</evidence>
<sequence>MSRSEVFTTTTYYTTEFQMRSLDEICARLRQTKSSGGSGTQGDPGSGKNDSVVGSRKRKATQPCAHQNRARPSFSFDECGERSDVCADMNSRNTIDAGILQLPVELITPIDSPSPSSNDELSYVPSSKNVGNECKSRLFGGPSETFDSSPATVEDHGESTQSNHSTEYGLLRDNSSKSCRKKAMQSGQCGRPFCKLRKKLHYHCNFCEQGFGDLERLLPHLQKHYTNASSGGCRQSGAPSPKPQLAVSSSPSSDLSNILVNMSAFGAPIHLSLPTNNHSSQTSSSRSVSDSNSSLVLKSTPNLASNAGVIRDGGWSFVSENFGDKTVSEVDAELEQTRGIYGNDVPKERTFKFIDCTYEAMKAVTRREGASVDEFDNSECRKLER</sequence>
<gene>
    <name evidence="4" type="ORF">AB6A40_004504</name>
</gene>
<dbReference type="PROSITE" id="PS50157">
    <property type="entry name" value="ZINC_FINGER_C2H2_2"/>
    <property type="match status" value="1"/>
</dbReference>
<name>A0ABD6ECQ1_9BILA</name>
<dbReference type="GO" id="GO:0008270">
    <property type="term" value="F:zinc ion binding"/>
    <property type="evidence" value="ECO:0007669"/>
    <property type="project" value="UniProtKB-KW"/>
</dbReference>
<accession>A0ABD6ECQ1</accession>
<proteinExistence type="predicted"/>
<organism evidence="4 5">
    <name type="scientific">Gnathostoma spinigerum</name>
    <dbReference type="NCBI Taxonomy" id="75299"/>
    <lineage>
        <taxon>Eukaryota</taxon>
        <taxon>Metazoa</taxon>
        <taxon>Ecdysozoa</taxon>
        <taxon>Nematoda</taxon>
        <taxon>Chromadorea</taxon>
        <taxon>Rhabditida</taxon>
        <taxon>Spirurina</taxon>
        <taxon>Gnathostomatomorpha</taxon>
        <taxon>Gnathostomatoidea</taxon>
        <taxon>Gnathostomatidae</taxon>
        <taxon>Gnathostoma</taxon>
    </lineage>
</organism>
<feature type="region of interest" description="Disordered" evidence="2">
    <location>
        <begin position="145"/>
        <end position="170"/>
    </location>
</feature>
<protein>
    <recommendedName>
        <fullName evidence="3">C2H2-type domain-containing protein</fullName>
    </recommendedName>
</protein>
<keyword evidence="1" id="KW-0862">Zinc</keyword>
<comment type="caution">
    <text evidence="4">The sequence shown here is derived from an EMBL/GenBank/DDBJ whole genome shotgun (WGS) entry which is preliminary data.</text>
</comment>
<dbReference type="EMBL" id="JBGFUD010002621">
    <property type="protein sequence ID" value="MFH4977795.1"/>
    <property type="molecule type" value="Genomic_DNA"/>
</dbReference>
<dbReference type="PROSITE" id="PS00028">
    <property type="entry name" value="ZINC_FINGER_C2H2_1"/>
    <property type="match status" value="1"/>
</dbReference>
<feature type="compositionally biased region" description="Gly residues" evidence="2">
    <location>
        <begin position="36"/>
        <end position="45"/>
    </location>
</feature>
<dbReference type="InterPro" id="IPR013087">
    <property type="entry name" value="Znf_C2H2_type"/>
</dbReference>
<feature type="domain" description="C2H2-type" evidence="3">
    <location>
        <begin position="202"/>
        <end position="229"/>
    </location>
</feature>
<reference evidence="4 5" key="1">
    <citation type="submission" date="2024-08" db="EMBL/GenBank/DDBJ databases">
        <title>Gnathostoma spinigerum genome.</title>
        <authorList>
            <person name="Gonzalez-Bertolin B."/>
            <person name="Monzon S."/>
            <person name="Zaballos A."/>
            <person name="Jimenez P."/>
            <person name="Dekumyoy P."/>
            <person name="Varona S."/>
            <person name="Cuesta I."/>
            <person name="Sumanam S."/>
            <person name="Adisakwattana P."/>
            <person name="Gasser R.B."/>
            <person name="Hernandez-Gonzalez A."/>
            <person name="Young N.D."/>
            <person name="Perteguer M.J."/>
        </authorList>
    </citation>
    <scope>NUCLEOTIDE SEQUENCE [LARGE SCALE GENOMIC DNA]</scope>
    <source>
        <strain evidence="4">AL3</strain>
        <tissue evidence="4">Liver</tissue>
    </source>
</reference>
<dbReference type="AlphaFoldDB" id="A0ABD6ECQ1"/>
<dbReference type="Proteomes" id="UP001608902">
    <property type="component" value="Unassembled WGS sequence"/>
</dbReference>
<feature type="region of interest" description="Disordered" evidence="2">
    <location>
        <begin position="30"/>
        <end position="71"/>
    </location>
</feature>
<evidence type="ECO:0000313" key="4">
    <source>
        <dbReference type="EMBL" id="MFH4977795.1"/>
    </source>
</evidence>
<feature type="region of interest" description="Disordered" evidence="2">
    <location>
        <begin position="228"/>
        <end position="251"/>
    </location>
</feature>
<keyword evidence="1" id="KW-0863">Zinc-finger</keyword>
<evidence type="ECO:0000259" key="3">
    <source>
        <dbReference type="PROSITE" id="PS50157"/>
    </source>
</evidence>
<evidence type="ECO:0000313" key="5">
    <source>
        <dbReference type="Proteomes" id="UP001608902"/>
    </source>
</evidence>